<keyword evidence="3" id="KW-1185">Reference proteome</keyword>
<evidence type="ECO:0000313" key="3">
    <source>
        <dbReference type="Proteomes" id="UP001501237"/>
    </source>
</evidence>
<evidence type="ECO:0000259" key="1">
    <source>
        <dbReference type="Pfam" id="PF21806"/>
    </source>
</evidence>
<reference evidence="3" key="1">
    <citation type="journal article" date="2019" name="Int. J. Syst. Evol. Microbiol.">
        <title>The Global Catalogue of Microorganisms (GCM) 10K type strain sequencing project: providing services to taxonomists for standard genome sequencing and annotation.</title>
        <authorList>
            <consortium name="The Broad Institute Genomics Platform"/>
            <consortium name="The Broad Institute Genome Sequencing Center for Infectious Disease"/>
            <person name="Wu L."/>
            <person name="Ma J."/>
        </authorList>
    </citation>
    <scope>NUCLEOTIDE SEQUENCE [LARGE SCALE GENOMIC DNA]</scope>
    <source>
        <strain evidence="3">JCM 9377</strain>
    </source>
</reference>
<accession>A0ABP6QFA6</accession>
<comment type="caution">
    <text evidence="2">The sequence shown here is derived from an EMBL/GenBank/DDBJ whole genome shotgun (WGS) entry which is preliminary data.</text>
</comment>
<dbReference type="Pfam" id="PF21806">
    <property type="entry name" value="DUF6879"/>
    <property type="match status" value="1"/>
</dbReference>
<dbReference type="Proteomes" id="UP001501237">
    <property type="component" value="Unassembled WGS sequence"/>
</dbReference>
<dbReference type="EMBL" id="BAAAUV010000013">
    <property type="protein sequence ID" value="GAA3223394.1"/>
    <property type="molecule type" value="Genomic_DNA"/>
</dbReference>
<name>A0ABP6QFA6_9ACTN</name>
<protein>
    <recommendedName>
        <fullName evidence="1">DUF6879 domain-containing protein</fullName>
    </recommendedName>
</protein>
<sequence>MDQHDGSPTFALVGIDPNSEDVRCPGVWVEEETEDLYMRGKVVTDPLILARLEQDAPSSADEAVVRMPARMREMIADAATGNYEPTRVGHGDIELIELLKRAQHSAIHLETRDTYDPDNPAFKDWLAGGTGRAPRTAWRTAGTSMTERGVKIRRARVISSPPTDYIRWEHMVTDVNLEIGEEVRWLTRDSAPDLLVPTADFWLIDNRLIVFNTCTGAGAHHRDHYSNDPEVIGRCLLAFERIWERAVPHAEFKLD</sequence>
<dbReference type="InterPro" id="IPR049244">
    <property type="entry name" value="DUF6879"/>
</dbReference>
<organism evidence="2 3">
    <name type="scientific">Actinocorallia longicatena</name>
    <dbReference type="NCBI Taxonomy" id="111803"/>
    <lineage>
        <taxon>Bacteria</taxon>
        <taxon>Bacillati</taxon>
        <taxon>Actinomycetota</taxon>
        <taxon>Actinomycetes</taxon>
        <taxon>Streptosporangiales</taxon>
        <taxon>Thermomonosporaceae</taxon>
        <taxon>Actinocorallia</taxon>
    </lineage>
</organism>
<feature type="domain" description="DUF6879" evidence="1">
    <location>
        <begin position="97"/>
        <end position="253"/>
    </location>
</feature>
<dbReference type="RefSeq" id="WP_344832573.1">
    <property type="nucleotide sequence ID" value="NZ_BAAAUV010000013.1"/>
</dbReference>
<evidence type="ECO:0000313" key="2">
    <source>
        <dbReference type="EMBL" id="GAA3223394.1"/>
    </source>
</evidence>
<proteinExistence type="predicted"/>
<gene>
    <name evidence="2" type="ORF">GCM10010468_49900</name>
</gene>